<dbReference type="EMBL" id="UYRV01027107">
    <property type="protein sequence ID" value="VDK80461.1"/>
    <property type="molecule type" value="Genomic_DNA"/>
</dbReference>
<dbReference type="InterPro" id="IPR000387">
    <property type="entry name" value="Tyr_Pase_dom"/>
</dbReference>
<dbReference type="PRINTS" id="PR00700">
    <property type="entry name" value="PRTYPHPHTASE"/>
</dbReference>
<dbReference type="PROSITE" id="PS00383">
    <property type="entry name" value="TYR_PHOSPHATASE_1"/>
    <property type="match status" value="1"/>
</dbReference>
<dbReference type="SUPFAM" id="SSF52799">
    <property type="entry name" value="(Phosphotyrosine protein) phosphatases II"/>
    <property type="match status" value="1"/>
</dbReference>
<evidence type="ECO:0000259" key="2">
    <source>
        <dbReference type="PROSITE" id="PS50056"/>
    </source>
</evidence>
<dbReference type="SMART" id="SM00404">
    <property type="entry name" value="PTPc_motif"/>
    <property type="match status" value="1"/>
</dbReference>
<proteinExistence type="predicted"/>
<dbReference type="Pfam" id="PF00102">
    <property type="entry name" value="Y_phosphatase"/>
    <property type="match status" value="1"/>
</dbReference>
<name>A0A3P6USP3_CYLGO</name>
<feature type="non-terminal residue" evidence="3">
    <location>
        <position position="184"/>
    </location>
</feature>
<gene>
    <name evidence="3" type="ORF">CGOC_LOCUS7709</name>
</gene>
<dbReference type="OrthoDB" id="5870053at2759"/>
<organism evidence="3 4">
    <name type="scientific">Cylicostephanus goldi</name>
    <name type="common">Nematode worm</name>
    <dbReference type="NCBI Taxonomy" id="71465"/>
    <lineage>
        <taxon>Eukaryota</taxon>
        <taxon>Metazoa</taxon>
        <taxon>Ecdysozoa</taxon>
        <taxon>Nematoda</taxon>
        <taxon>Chromadorea</taxon>
        <taxon>Rhabditida</taxon>
        <taxon>Rhabditina</taxon>
        <taxon>Rhabditomorpha</taxon>
        <taxon>Strongyloidea</taxon>
        <taxon>Strongylidae</taxon>
        <taxon>Cylicostephanus</taxon>
    </lineage>
</organism>
<accession>A0A3P6USP3</accession>
<dbReference type="Gene3D" id="3.90.190.10">
    <property type="entry name" value="Protein tyrosine phosphatase superfamily"/>
    <property type="match status" value="1"/>
</dbReference>
<dbReference type="GO" id="GO:0004725">
    <property type="term" value="F:protein tyrosine phosphatase activity"/>
    <property type="evidence" value="ECO:0007669"/>
    <property type="project" value="InterPro"/>
</dbReference>
<evidence type="ECO:0000313" key="3">
    <source>
        <dbReference type="EMBL" id="VDK80461.1"/>
    </source>
</evidence>
<evidence type="ECO:0000259" key="1">
    <source>
        <dbReference type="PROSITE" id="PS50055"/>
    </source>
</evidence>
<dbReference type="PROSITE" id="PS50055">
    <property type="entry name" value="TYR_PHOSPHATASE_PTP"/>
    <property type="match status" value="1"/>
</dbReference>
<dbReference type="CDD" id="cd00047">
    <property type="entry name" value="PTPc"/>
    <property type="match status" value="1"/>
</dbReference>
<dbReference type="InterPro" id="IPR000242">
    <property type="entry name" value="PTP_cat"/>
</dbReference>
<feature type="domain" description="Tyrosine-protein phosphatase" evidence="1">
    <location>
        <begin position="28"/>
        <end position="166"/>
    </location>
</feature>
<evidence type="ECO:0000313" key="4">
    <source>
        <dbReference type="Proteomes" id="UP000271889"/>
    </source>
</evidence>
<dbReference type="PANTHER" id="PTHR23219:SF16">
    <property type="entry name" value="TYROSINE-PROTEIN PHOSPHATASE DOMAIN-CONTAINING PROTEIN"/>
    <property type="match status" value="1"/>
</dbReference>
<dbReference type="PROSITE" id="PS50056">
    <property type="entry name" value="TYR_PHOSPHATASE_2"/>
    <property type="match status" value="1"/>
</dbReference>
<evidence type="ECO:0008006" key="5">
    <source>
        <dbReference type="Google" id="ProtNLM"/>
    </source>
</evidence>
<dbReference type="PANTHER" id="PTHR23219">
    <property type="entry name" value="TYROSINE-PROTEIN PHOSPHATASE C15H7.3-RELATED"/>
    <property type="match status" value="1"/>
</dbReference>
<dbReference type="AlphaFoldDB" id="A0A3P6USP3"/>
<dbReference type="InterPro" id="IPR016130">
    <property type="entry name" value="Tyr_Pase_AS"/>
</dbReference>
<dbReference type="InterPro" id="IPR003595">
    <property type="entry name" value="Tyr_Pase_cat"/>
</dbReference>
<dbReference type="SMART" id="SM00194">
    <property type="entry name" value="PTPc"/>
    <property type="match status" value="1"/>
</dbReference>
<sequence>MRTSATAFEQPLAFVREQILTERDHNILHMYALKVESEEKFMVYTIELVPEGCSNSHVVKMIHMTTWPDRGLPQSGRHVLRLLRKVVVSYAPRQADKLDNGPIVMHCSAGIGRTGCIIMVDIILRRLFAGRPVDMVEIFKQLRDQRAHSIPVDILYVFVVVSVLEYIRAKFPQKYKVKTQKFMD</sequence>
<feature type="domain" description="Tyrosine specific protein phosphatases" evidence="2">
    <location>
        <begin position="77"/>
        <end position="157"/>
    </location>
</feature>
<dbReference type="InterPro" id="IPR029021">
    <property type="entry name" value="Prot-tyrosine_phosphatase-like"/>
</dbReference>
<reference evidence="3 4" key="1">
    <citation type="submission" date="2018-11" db="EMBL/GenBank/DDBJ databases">
        <authorList>
            <consortium name="Pathogen Informatics"/>
        </authorList>
    </citation>
    <scope>NUCLEOTIDE SEQUENCE [LARGE SCALE GENOMIC DNA]</scope>
</reference>
<protein>
    <recommendedName>
        <fullName evidence="5">Protein-tyrosine phosphatase</fullName>
    </recommendedName>
</protein>
<keyword evidence="4" id="KW-1185">Reference proteome</keyword>
<dbReference type="Proteomes" id="UP000271889">
    <property type="component" value="Unassembled WGS sequence"/>
</dbReference>